<dbReference type="Gene3D" id="2.60.40.150">
    <property type="entry name" value="C2 domain"/>
    <property type="match status" value="1"/>
</dbReference>
<feature type="compositionally biased region" description="Low complexity" evidence="1">
    <location>
        <begin position="1372"/>
        <end position="1385"/>
    </location>
</feature>
<feature type="domain" description="MHD2" evidence="4">
    <location>
        <begin position="1138"/>
        <end position="1254"/>
    </location>
</feature>
<dbReference type="InterPro" id="IPR014770">
    <property type="entry name" value="Munc13_1"/>
</dbReference>
<feature type="region of interest" description="Disordered" evidence="1">
    <location>
        <begin position="29"/>
        <end position="48"/>
    </location>
</feature>
<evidence type="ECO:0000259" key="3">
    <source>
        <dbReference type="PROSITE" id="PS51258"/>
    </source>
</evidence>
<feature type="region of interest" description="Disordered" evidence="1">
    <location>
        <begin position="331"/>
        <end position="351"/>
    </location>
</feature>
<sequence length="1385" mass="156382">MSIIDKGKGADRDSVYNHALRVAYLSHLTSPKPSQPSQTAAFTSPHKQTSSKHLASISSISISDVLKDSLTRDSKGVKFPEKFVKALEKKCEQVAMGRDPIYNDRDFRAIIGVFYGKFSRNKQTYKSNRKIEEIVMHFVSEAVVHLKKISPDNWQNLIILQSVKFIQLISNTLKSISGVSTELLDRIKGYEAKLNPGHDISTRDVTREGTRDAMKDTPNKQPGSPIPSTPNPGISHLVSDMPMVLTVGELYGKSPLTLQEDVNVISLIVSEKAALNDIKTCLQHLGSDEAITGKVSDFASEQAYDHWKLIEMETLTQLMKMMVQLNPALAKSGPSDTLPSPRPAFQQSNSNSQEDYFNTLSRNTHASISRKPSMTLRFSLSSVADAVSRTTSNEDEKSGENANYHQAIQPHNYTIIPPSPRSYYASLLNQSMAFDLDAMQNMSEDDQVSLGIISSRHLELLAECAVRWRISPPSKTAAFVNEMVMRFETDQVPIDCIHEAIRGVQKTLGEWQLDQWPTIDRNSLISLYKRVAYTSLIRIGERLDDALSSSADDLYTDTEILPILHDTGLLMQGGMDIQFELDRIKGRVSEFAKNTYNAERKTVENTNRLSIMDSAFALVEWVQKTGKKLDKLYPMPLLDYIDIVPLFIEKAVPLCIADIKWKIPMFLEQLRSKPNGFPIDDAFELMSRVRRLITFSNQACPEAQLDFSISTAFGPFVEHYLEQSGRKTEQWVQAAIRADNFQQEDNIGHSSSIVDLFASLKTCVLNIKNLDWPDQVEHAKYMTRQAKTLSRAIDQYSRTLLDMFMNEMFPAPLPETPLPGQSAWVARAQHFVQGEKKTVPFNFDAKSCVKLNNIESAKSLLDSLYTLCDADEVANMLQEGEGEGESKAVYSNTPSTSTHNPRYLFSIKVVMAEDLRARDLSPGRLDPFVTIADERGDRIYKSRTIYNARNPRWEESVDLSLTKALWIGATLWDRSTIGEHKLIGRGYLKLDPPKYEDCLPQDKWLKLDSNNGAVLLRVSMEGEKDDIQFHFGRANISLKRAESDMCRTIVDKMSPFIQQCLNRTVLRSLRKGGGYSEQVTKTIDNITANYKNWKTQRTNQSMDSEIPLPKDELPPTPPTAAVMRNRNRTDQLTDEEIEDAIGPLFDYFDANFAVLASTLTDTAKITVMSRVWKEVLMTIEGLLVPPLSEHFSDMRPLPDKEVDIVFKWLQSLRLFFYADGEGLPLETLQNQKYNEIVSIRLYYDWPTDPLMEECVKMMQMGLRKAPTLRKKRKTVKSHRNMGTIKARKKKDHKLQESDHGDIILKILRMRPSTKDFVGQQLEVSSNYKPAKNRLTDGITQIKKGIDSAALRTKRSSVVSTMSNSPNTDASYGNTSTTGNTTNSSI</sequence>
<dbReference type="Pfam" id="PF06292">
    <property type="entry name" value="MUN"/>
    <property type="match status" value="1"/>
</dbReference>
<dbReference type="PANTHER" id="PTHR47263">
    <property type="entry name" value="ADENYLATE CYCLASE ACTIVATION PROTEIN GIT1"/>
    <property type="match status" value="1"/>
</dbReference>
<feature type="compositionally biased region" description="Basic and acidic residues" evidence="1">
    <location>
        <begin position="200"/>
        <end position="218"/>
    </location>
</feature>
<dbReference type="PANTHER" id="PTHR47263:SF1">
    <property type="entry name" value="C2 DOMAIN PROTEIN (AFU_ORTHOLOGUE AFUA_7G02350)"/>
    <property type="match status" value="1"/>
</dbReference>
<dbReference type="PROSITE" id="PS50004">
    <property type="entry name" value="C2"/>
    <property type="match status" value="1"/>
</dbReference>
<dbReference type="InterPro" id="IPR014772">
    <property type="entry name" value="Munc13_dom-2"/>
</dbReference>
<dbReference type="Gene3D" id="1.20.58.1100">
    <property type="match status" value="1"/>
</dbReference>
<dbReference type="SUPFAM" id="SSF49562">
    <property type="entry name" value="C2 domain (Calcium/lipid-binding domain, CaLB)"/>
    <property type="match status" value="1"/>
</dbReference>
<feature type="region of interest" description="Disordered" evidence="1">
    <location>
        <begin position="198"/>
        <end position="231"/>
    </location>
</feature>
<dbReference type="SMART" id="SM00239">
    <property type="entry name" value="C2"/>
    <property type="match status" value="1"/>
</dbReference>
<gene>
    <name evidence="5" type="ORF">E3P86_02440</name>
</gene>
<dbReference type="InterPro" id="IPR052811">
    <property type="entry name" value="Glucose_resp_signaling"/>
</dbReference>
<dbReference type="Gene3D" id="1.10.357.50">
    <property type="match status" value="1"/>
</dbReference>
<feature type="domain" description="MHD1" evidence="3">
    <location>
        <begin position="683"/>
        <end position="800"/>
    </location>
</feature>
<dbReference type="InterPro" id="IPR035892">
    <property type="entry name" value="C2_domain_sf"/>
</dbReference>
<dbReference type="InterPro" id="IPR000008">
    <property type="entry name" value="C2_dom"/>
</dbReference>
<dbReference type="Pfam" id="PF00168">
    <property type="entry name" value="C2"/>
    <property type="match status" value="1"/>
</dbReference>
<dbReference type="PROSITE" id="PS51259">
    <property type="entry name" value="MHD2"/>
    <property type="match status" value="1"/>
</dbReference>
<evidence type="ECO:0000259" key="2">
    <source>
        <dbReference type="PROSITE" id="PS50004"/>
    </source>
</evidence>
<feature type="compositionally biased region" description="Polar residues" evidence="1">
    <location>
        <begin position="1355"/>
        <end position="1371"/>
    </location>
</feature>
<feature type="region of interest" description="Disordered" evidence="1">
    <location>
        <begin position="1352"/>
        <end position="1385"/>
    </location>
</feature>
<dbReference type="InterPro" id="IPR010439">
    <property type="entry name" value="MUN_dom"/>
</dbReference>
<dbReference type="EMBL" id="SPOI01000123">
    <property type="protein sequence ID" value="TIB36613.1"/>
    <property type="molecule type" value="Genomic_DNA"/>
</dbReference>
<evidence type="ECO:0000259" key="4">
    <source>
        <dbReference type="PROSITE" id="PS51259"/>
    </source>
</evidence>
<dbReference type="PROSITE" id="PS51258">
    <property type="entry name" value="MHD1"/>
    <property type="match status" value="1"/>
</dbReference>
<evidence type="ECO:0008006" key="7">
    <source>
        <dbReference type="Google" id="ProtNLM"/>
    </source>
</evidence>
<evidence type="ECO:0000313" key="5">
    <source>
        <dbReference type="EMBL" id="TIB36613.1"/>
    </source>
</evidence>
<feature type="region of interest" description="Disordered" evidence="1">
    <location>
        <begin position="1097"/>
        <end position="1122"/>
    </location>
</feature>
<dbReference type="Proteomes" id="UP000310689">
    <property type="component" value="Unassembled WGS sequence"/>
</dbReference>
<reference evidence="5 6" key="1">
    <citation type="submission" date="2019-03" db="EMBL/GenBank/DDBJ databases">
        <title>Sequencing 23 genomes of Wallemia ichthyophaga.</title>
        <authorList>
            <person name="Gostincar C."/>
        </authorList>
    </citation>
    <scope>NUCLEOTIDE SEQUENCE [LARGE SCALE GENOMIC DNA]</scope>
    <source>
        <strain evidence="5 6">EXF-6200</strain>
    </source>
</reference>
<accession>A0A4T0J2M4</accession>
<proteinExistence type="predicted"/>
<evidence type="ECO:0000313" key="6">
    <source>
        <dbReference type="Proteomes" id="UP000310689"/>
    </source>
</evidence>
<name>A0A4T0J2M4_WALIC</name>
<feature type="domain" description="C2" evidence="2">
    <location>
        <begin position="884"/>
        <end position="1005"/>
    </location>
</feature>
<protein>
    <recommendedName>
        <fullName evidence="7">C2 domain-containing protein</fullName>
    </recommendedName>
</protein>
<evidence type="ECO:0000256" key="1">
    <source>
        <dbReference type="SAM" id="MobiDB-lite"/>
    </source>
</evidence>
<organism evidence="5 6">
    <name type="scientific">Wallemia ichthyophaga</name>
    <dbReference type="NCBI Taxonomy" id="245174"/>
    <lineage>
        <taxon>Eukaryota</taxon>
        <taxon>Fungi</taxon>
        <taxon>Dikarya</taxon>
        <taxon>Basidiomycota</taxon>
        <taxon>Wallemiomycotina</taxon>
        <taxon>Wallemiomycetes</taxon>
        <taxon>Wallemiales</taxon>
        <taxon>Wallemiaceae</taxon>
        <taxon>Wallemia</taxon>
    </lineage>
</organism>
<comment type="caution">
    <text evidence="5">The sequence shown here is derived from an EMBL/GenBank/DDBJ whole genome shotgun (WGS) entry which is preliminary data.</text>
</comment>